<dbReference type="AlphaFoldDB" id="A0AAD0SEP4"/>
<name>A0AAD0SEP4_9GAMM</name>
<sequence length="68" mass="8053">MDAEPVKKGRRLSLSVADKPVFQQEKIKLDIKIKMIKRNILSIPGRLWRYISTLFRYIIKSKTRYSAD</sequence>
<organism evidence="1 2">
    <name type="scientific">Lonsdalea britannica</name>
    <dbReference type="NCBI Taxonomy" id="1082704"/>
    <lineage>
        <taxon>Bacteria</taxon>
        <taxon>Pseudomonadati</taxon>
        <taxon>Pseudomonadota</taxon>
        <taxon>Gammaproteobacteria</taxon>
        <taxon>Enterobacterales</taxon>
        <taxon>Pectobacteriaceae</taxon>
        <taxon>Lonsdalea</taxon>
    </lineage>
</organism>
<reference evidence="1 2" key="1">
    <citation type="submission" date="2017-08" db="EMBL/GenBank/DDBJ databases">
        <title>Comparative genomics of bacteria isolated from necrotic lesions of AOD affected trees.</title>
        <authorList>
            <person name="Doonan J."/>
            <person name="Denman S."/>
            <person name="McDonald J.E."/>
        </authorList>
    </citation>
    <scope>NUCLEOTIDE SEQUENCE [LARGE SCALE GENOMIC DNA]</scope>
    <source>
        <strain evidence="1 2">477</strain>
    </source>
</reference>
<dbReference type="Proteomes" id="UP000263881">
    <property type="component" value="Chromosome"/>
</dbReference>
<dbReference type="EMBL" id="CP023009">
    <property type="protein sequence ID" value="AXW86475.1"/>
    <property type="molecule type" value="Genomic_DNA"/>
</dbReference>
<dbReference type="KEGG" id="lbq:CKQ53_05385"/>
<evidence type="ECO:0000313" key="2">
    <source>
        <dbReference type="Proteomes" id="UP000263881"/>
    </source>
</evidence>
<protein>
    <submittedName>
        <fullName evidence="1">Uncharacterized protein</fullName>
    </submittedName>
</protein>
<proteinExistence type="predicted"/>
<evidence type="ECO:0000313" key="1">
    <source>
        <dbReference type="EMBL" id="AXW86475.1"/>
    </source>
</evidence>
<keyword evidence="2" id="KW-1185">Reference proteome</keyword>
<gene>
    <name evidence="1" type="ORF">CKQ53_05385</name>
</gene>
<accession>A0AAD0SEP4</accession>